<name>A0ABN1LD01_9ALTE</name>
<dbReference type="InterPro" id="IPR036514">
    <property type="entry name" value="SGNH_hydro_sf"/>
</dbReference>
<protein>
    <submittedName>
        <fullName evidence="3">Uncharacterized protein</fullName>
    </submittedName>
</protein>
<dbReference type="InterPro" id="IPR052762">
    <property type="entry name" value="PCW_deacetylase/CE"/>
</dbReference>
<feature type="domain" description="Carbohydrate esterase 2 N-terminal" evidence="2">
    <location>
        <begin position="15"/>
        <end position="120"/>
    </location>
</feature>
<dbReference type="Proteomes" id="UP001500359">
    <property type="component" value="Unassembled WGS sequence"/>
</dbReference>
<dbReference type="InterPro" id="IPR013830">
    <property type="entry name" value="SGNH_hydro"/>
</dbReference>
<comment type="caution">
    <text evidence="3">The sequence shown here is derived from an EMBL/GenBank/DDBJ whole genome shotgun (WGS) entry which is preliminary data.</text>
</comment>
<dbReference type="PANTHER" id="PTHR37834:SF2">
    <property type="entry name" value="ESTERASE, SGNH HYDROLASE-TYPE"/>
    <property type="match status" value="1"/>
</dbReference>
<evidence type="ECO:0000313" key="3">
    <source>
        <dbReference type="EMBL" id="GAA0853092.1"/>
    </source>
</evidence>
<organism evidence="3 4">
    <name type="scientific">Aliiglaciecola litoralis</name>
    <dbReference type="NCBI Taxonomy" id="582857"/>
    <lineage>
        <taxon>Bacteria</taxon>
        <taxon>Pseudomonadati</taxon>
        <taxon>Pseudomonadota</taxon>
        <taxon>Gammaproteobacteria</taxon>
        <taxon>Alteromonadales</taxon>
        <taxon>Alteromonadaceae</taxon>
        <taxon>Aliiglaciecola</taxon>
    </lineage>
</organism>
<proteinExistence type="predicted"/>
<reference evidence="3 4" key="1">
    <citation type="journal article" date="2019" name="Int. J. Syst. Evol. Microbiol.">
        <title>The Global Catalogue of Microorganisms (GCM) 10K type strain sequencing project: providing services to taxonomists for standard genome sequencing and annotation.</title>
        <authorList>
            <consortium name="The Broad Institute Genomics Platform"/>
            <consortium name="The Broad Institute Genome Sequencing Center for Infectious Disease"/>
            <person name="Wu L."/>
            <person name="Ma J."/>
        </authorList>
    </citation>
    <scope>NUCLEOTIDE SEQUENCE [LARGE SCALE GENOMIC DNA]</scope>
    <source>
        <strain evidence="3 4">JCM 15896</strain>
    </source>
</reference>
<evidence type="ECO:0000259" key="1">
    <source>
        <dbReference type="Pfam" id="PF13472"/>
    </source>
</evidence>
<dbReference type="InterPro" id="IPR040794">
    <property type="entry name" value="CE2_N"/>
</dbReference>
<evidence type="ECO:0000259" key="2">
    <source>
        <dbReference type="Pfam" id="PF17996"/>
    </source>
</evidence>
<dbReference type="Pfam" id="PF13472">
    <property type="entry name" value="Lipase_GDSL_2"/>
    <property type="match status" value="1"/>
</dbReference>
<dbReference type="PANTHER" id="PTHR37834">
    <property type="entry name" value="GDSL-LIKE LIPASE/ACYLHYDROLASE DOMAIN PROTEIN (AFU_ORTHOLOGUE AFUA_2G00620)"/>
    <property type="match status" value="1"/>
</dbReference>
<dbReference type="Gene3D" id="3.40.50.1110">
    <property type="entry name" value="SGNH hydrolase"/>
    <property type="match status" value="1"/>
</dbReference>
<evidence type="ECO:0000313" key="4">
    <source>
        <dbReference type="Proteomes" id="UP001500359"/>
    </source>
</evidence>
<dbReference type="SUPFAM" id="SSF52266">
    <property type="entry name" value="SGNH hydrolase"/>
    <property type="match status" value="1"/>
</dbReference>
<dbReference type="RefSeq" id="WP_343856186.1">
    <property type="nucleotide sequence ID" value="NZ_BAAAFD010000001.1"/>
</dbReference>
<dbReference type="Pfam" id="PF17996">
    <property type="entry name" value="CE2_N"/>
    <property type="match status" value="1"/>
</dbReference>
<dbReference type="EMBL" id="BAAAFD010000001">
    <property type="protein sequence ID" value="GAA0853092.1"/>
    <property type="molecule type" value="Genomic_DNA"/>
</dbReference>
<gene>
    <name evidence="3" type="ORF">GCM10009114_05000</name>
</gene>
<dbReference type="InterPro" id="IPR037461">
    <property type="entry name" value="CtCE2-like_dom"/>
</dbReference>
<dbReference type="Gene3D" id="2.60.120.260">
    <property type="entry name" value="Galactose-binding domain-like"/>
    <property type="match status" value="1"/>
</dbReference>
<sequence length="335" mass="37498">MLQSLLLDNKNISKMGRISWQDRAAVFSYPGVTFSFVTNAEKAFITAHCLEGKGRIDVFLDDKLTKQWVITSKLKEYQLLGKLKSRPVCVTIVNRGETWHGVISISKLHLQNGDILTPLPQPQRKLLIIGDSVTCGALMTRATEGIKGPQLSNAAQSYGMVMANMLDAQVHLIGYGGRGLTRSWDGNPTDLQAPDFFEYAVPRNIEPIAWNHQNYTADVILIALGTNDFHLGVPDKDQFIATYVNFIKRLLQLHPQAMIFITEGPMLNDTDPTMPYKTIATSYLKQVVLQFSSANVSYMSSTFYPGDNLDPHPTEQQHQHIADDFATQLKAILDW</sequence>
<dbReference type="CDD" id="cd01831">
    <property type="entry name" value="Endoglucanase_E_like"/>
    <property type="match status" value="1"/>
</dbReference>
<accession>A0ABN1LD01</accession>
<keyword evidence="4" id="KW-1185">Reference proteome</keyword>
<feature type="domain" description="SGNH hydrolase-type esterase" evidence="1">
    <location>
        <begin position="129"/>
        <end position="301"/>
    </location>
</feature>